<dbReference type="GO" id="GO:0004017">
    <property type="term" value="F:AMP kinase activity"/>
    <property type="evidence" value="ECO:0007669"/>
    <property type="project" value="UniProtKB-UniRule"/>
</dbReference>
<evidence type="ECO:0000256" key="6">
    <source>
        <dbReference type="RuleBase" id="RU003330"/>
    </source>
</evidence>
<dbReference type="InterPro" id="IPR000850">
    <property type="entry name" value="Adenylat/UMP-CMP_kin"/>
</dbReference>
<comment type="pathway">
    <text evidence="5">Purine metabolism; AMP biosynthesis via salvage pathway; AMP from ADP: step 1/1.</text>
</comment>
<dbReference type="UniPathway" id="UPA00588">
    <property type="reaction ID" value="UER00649"/>
</dbReference>
<keyword evidence="4 5" id="KW-0418">Kinase</keyword>
<dbReference type="Proteomes" id="UP000034785">
    <property type="component" value="Unassembled WGS sequence"/>
</dbReference>
<dbReference type="GO" id="GO:0005524">
    <property type="term" value="F:ATP binding"/>
    <property type="evidence" value="ECO:0007669"/>
    <property type="project" value="UniProtKB-UniRule"/>
</dbReference>
<comment type="similarity">
    <text evidence="5 6">Belongs to the adenylate kinase family.</text>
</comment>
<keyword evidence="3 5" id="KW-0547">Nucleotide-binding</keyword>
<dbReference type="Pfam" id="PF00406">
    <property type="entry name" value="ADK"/>
    <property type="match status" value="1"/>
</dbReference>
<evidence type="ECO:0000256" key="7">
    <source>
        <dbReference type="RuleBase" id="RU003331"/>
    </source>
</evidence>
<evidence type="ECO:0000256" key="1">
    <source>
        <dbReference type="ARBA" id="ARBA00022679"/>
    </source>
</evidence>
<proteinExistence type="inferred from homology"/>
<feature type="binding site" evidence="5">
    <location>
        <position position="127"/>
    </location>
    <ligand>
        <name>ATP</name>
        <dbReference type="ChEBI" id="CHEBI:30616"/>
    </ligand>
</feature>
<evidence type="ECO:0000256" key="4">
    <source>
        <dbReference type="ARBA" id="ARBA00022777"/>
    </source>
</evidence>
<feature type="binding site" evidence="5">
    <location>
        <position position="168"/>
    </location>
    <ligand>
        <name>ATP</name>
        <dbReference type="ChEBI" id="CHEBI:30616"/>
    </ligand>
</feature>
<evidence type="ECO:0000313" key="9">
    <source>
        <dbReference type="EMBL" id="KKS71317.1"/>
    </source>
</evidence>
<feature type="binding site" evidence="5">
    <location>
        <position position="129"/>
    </location>
    <ligand>
        <name>AMP</name>
        <dbReference type="ChEBI" id="CHEBI:456215"/>
    </ligand>
</feature>
<comment type="function">
    <text evidence="5">Catalyzes the reversible transfer of the terminal phosphate group between ATP and AMP. Plays an important role in cellular energy homeostasis and in adenine nucleotide metabolism.</text>
</comment>
<dbReference type="PRINTS" id="PR00094">
    <property type="entry name" value="ADENYLTKNASE"/>
</dbReference>
<dbReference type="PATRIC" id="fig|1618425.3.peg.20"/>
<dbReference type="InterPro" id="IPR033690">
    <property type="entry name" value="Adenylat_kinase_CS"/>
</dbReference>
<dbReference type="EMBL" id="LCEJ01000001">
    <property type="protein sequence ID" value="KKS71317.1"/>
    <property type="molecule type" value="Genomic_DNA"/>
</dbReference>
<comment type="catalytic activity">
    <reaction evidence="5 7">
        <text>AMP + ATP = 2 ADP</text>
        <dbReference type="Rhea" id="RHEA:12973"/>
        <dbReference type="ChEBI" id="CHEBI:30616"/>
        <dbReference type="ChEBI" id="CHEBI:456215"/>
        <dbReference type="ChEBI" id="CHEBI:456216"/>
        <dbReference type="EC" id="2.7.4.3"/>
    </reaction>
</comment>
<evidence type="ECO:0000256" key="5">
    <source>
        <dbReference type="HAMAP-Rule" id="MF_00235"/>
    </source>
</evidence>
<dbReference type="HAMAP" id="MF_00235">
    <property type="entry name" value="Adenylate_kinase_Adk"/>
    <property type="match status" value="1"/>
</dbReference>
<organism evidence="9 10">
    <name type="scientific">Candidatus Daviesbacteria bacterium GW2011_GWA2_42_7</name>
    <dbReference type="NCBI Taxonomy" id="1618425"/>
    <lineage>
        <taxon>Bacteria</taxon>
        <taxon>Candidatus Daviesiibacteriota</taxon>
    </lineage>
</organism>
<feature type="compositionally biased region" description="Low complexity" evidence="8">
    <location>
        <begin position="1"/>
        <end position="13"/>
    </location>
</feature>
<evidence type="ECO:0000256" key="8">
    <source>
        <dbReference type="SAM" id="MobiDB-lite"/>
    </source>
</evidence>
<keyword evidence="5 7" id="KW-0067">ATP-binding</keyword>
<comment type="subcellular location">
    <subcellularLocation>
        <location evidence="5 7">Cytoplasm</location>
    </subcellularLocation>
</comment>
<keyword evidence="5" id="KW-0963">Cytoplasm</keyword>
<dbReference type="AlphaFoldDB" id="A0A0G1BDE1"/>
<name>A0A0G1BDE1_9BACT</name>
<keyword evidence="2 5" id="KW-0545">Nucleotide biosynthesis</keyword>
<sequence length="196" mass="21898">MSKLSSSKTKILLAGPQGSGKTTQAKFIAQKYGLHFISAGKLLRELAQSGSEEGERIRQQMEEGEFVDDKVAARLVKEEIEKDSQNGFVLDGFPRRFSQLEYFNPDFDQVIYLDVPDGEVVDRMLGRGRADDTPEAIGERLRLYHSNTEPVLDYYDRQGKLIKVNASQAPGATAEQSIRQIADEVDEKLKDGLGDK</sequence>
<evidence type="ECO:0000313" key="10">
    <source>
        <dbReference type="Proteomes" id="UP000034785"/>
    </source>
</evidence>
<feature type="binding site" evidence="5">
    <location>
        <position position="140"/>
    </location>
    <ligand>
        <name>AMP</name>
        <dbReference type="ChEBI" id="CHEBI:456215"/>
    </ligand>
</feature>
<comment type="subunit">
    <text evidence="5 7">Monomer.</text>
</comment>
<dbReference type="EC" id="2.7.4.3" evidence="5 7"/>
<comment type="caution">
    <text evidence="5">Lacks conserved residue(s) required for the propagation of feature annotation.</text>
</comment>
<dbReference type="PANTHER" id="PTHR23359">
    <property type="entry name" value="NUCLEOTIDE KINASE"/>
    <property type="match status" value="1"/>
</dbReference>
<gene>
    <name evidence="5" type="primary">adk</name>
    <name evidence="9" type="ORF">UV41_C0001G0016</name>
</gene>
<feature type="binding site" evidence="5">
    <location>
        <begin position="92"/>
        <end position="95"/>
    </location>
    <ligand>
        <name>AMP</name>
        <dbReference type="ChEBI" id="CHEBI:456215"/>
    </ligand>
</feature>
<evidence type="ECO:0000256" key="3">
    <source>
        <dbReference type="ARBA" id="ARBA00022741"/>
    </source>
</evidence>
<reference evidence="9 10" key="1">
    <citation type="journal article" date="2015" name="Nature">
        <title>rRNA introns, odd ribosomes, and small enigmatic genomes across a large radiation of phyla.</title>
        <authorList>
            <person name="Brown C.T."/>
            <person name="Hug L.A."/>
            <person name="Thomas B.C."/>
            <person name="Sharon I."/>
            <person name="Castelle C.J."/>
            <person name="Singh A."/>
            <person name="Wilkins M.J."/>
            <person name="Williams K.H."/>
            <person name="Banfield J.F."/>
        </authorList>
    </citation>
    <scope>NUCLEOTIDE SEQUENCE [LARGE SCALE GENOMIC DNA]</scope>
</reference>
<dbReference type="CDD" id="cd01428">
    <property type="entry name" value="ADK"/>
    <property type="match status" value="1"/>
</dbReference>
<dbReference type="PROSITE" id="PS00113">
    <property type="entry name" value="ADENYLATE_KINASE"/>
    <property type="match status" value="1"/>
</dbReference>
<comment type="caution">
    <text evidence="9">The sequence shown here is derived from an EMBL/GenBank/DDBJ whole genome shotgun (WGS) entry which is preliminary data.</text>
</comment>
<feature type="binding site" evidence="5">
    <location>
        <begin position="18"/>
        <end position="23"/>
    </location>
    <ligand>
        <name>ATP</name>
        <dbReference type="ChEBI" id="CHEBI:30616"/>
    </ligand>
</feature>
<feature type="region of interest" description="Disordered" evidence="8">
    <location>
        <begin position="1"/>
        <end position="20"/>
    </location>
</feature>
<accession>A0A0G1BDE1</accession>
<dbReference type="InterPro" id="IPR027417">
    <property type="entry name" value="P-loop_NTPase"/>
</dbReference>
<keyword evidence="1 5" id="KW-0808">Transferase</keyword>
<dbReference type="SUPFAM" id="SSF52540">
    <property type="entry name" value="P-loop containing nucleoside triphosphate hydrolases"/>
    <property type="match status" value="1"/>
</dbReference>
<dbReference type="Gene3D" id="3.40.50.300">
    <property type="entry name" value="P-loop containing nucleotide triphosphate hydrolases"/>
    <property type="match status" value="1"/>
</dbReference>
<feature type="binding site" evidence="5">
    <location>
        <begin position="65"/>
        <end position="67"/>
    </location>
    <ligand>
        <name>AMP</name>
        <dbReference type="ChEBI" id="CHEBI:456215"/>
    </ligand>
</feature>
<evidence type="ECO:0000256" key="2">
    <source>
        <dbReference type="ARBA" id="ARBA00022727"/>
    </source>
</evidence>
<comment type="domain">
    <text evidence="5">Consists of three domains, a large central CORE domain and two small peripheral domains, NMPbind and LID, which undergo movements during catalysis. The LID domain closes over the site of phosphoryl transfer upon ATP binding. Assembling and dissambling the active center during each catalytic cycle provides an effective means to prevent ATP hydrolysis.</text>
</comment>
<protein>
    <recommendedName>
        <fullName evidence="5 7">Adenylate kinase</fullName>
        <shortName evidence="5">AK</shortName>
        <ecNumber evidence="5 7">2.7.4.3</ecNumber>
    </recommendedName>
    <alternativeName>
        <fullName evidence="5">ATP-AMP transphosphorylase</fullName>
    </alternativeName>
    <alternativeName>
        <fullName evidence="5">ATP:AMP phosphotransferase</fullName>
    </alternativeName>
    <alternativeName>
        <fullName evidence="5">Adenylate monophosphate kinase</fullName>
    </alternativeName>
</protein>
<dbReference type="GO" id="GO:0044209">
    <property type="term" value="P:AMP salvage"/>
    <property type="evidence" value="ECO:0007669"/>
    <property type="project" value="UniProtKB-UniRule"/>
</dbReference>
<feature type="region of interest" description="NMP" evidence="5">
    <location>
        <begin position="38"/>
        <end position="67"/>
    </location>
</feature>
<feature type="binding site" evidence="5">
    <location>
        <position position="44"/>
    </location>
    <ligand>
        <name>AMP</name>
        <dbReference type="ChEBI" id="CHEBI:456215"/>
    </ligand>
</feature>
<dbReference type="GO" id="GO:0005737">
    <property type="term" value="C:cytoplasm"/>
    <property type="evidence" value="ECO:0007669"/>
    <property type="project" value="UniProtKB-SubCell"/>
</dbReference>
<feature type="binding site" evidence="5">
    <location>
        <position position="99"/>
    </location>
    <ligand>
        <name>AMP</name>
        <dbReference type="ChEBI" id="CHEBI:456215"/>
    </ligand>
</feature>